<accession>A0ABV4AYQ8</accession>
<reference evidence="2 3" key="1">
    <citation type="journal article" date="2016" name="Int. J. Syst. Evol. Microbiol.">
        <title>Description of Comamonas sediminis sp. nov., isolated from lagoon sediments.</title>
        <authorList>
            <person name="Subhash Y."/>
            <person name="Bang J.J."/>
            <person name="You T.H."/>
            <person name="Lee S.S."/>
        </authorList>
    </citation>
    <scope>NUCLEOTIDE SEQUENCE [LARGE SCALE GENOMIC DNA]</scope>
    <source>
        <strain evidence="2 3">JCM 31169</strain>
    </source>
</reference>
<organism evidence="2 3">
    <name type="scientific">Comamonas sediminis</name>
    <dbReference type="NCBI Taxonomy" id="1783360"/>
    <lineage>
        <taxon>Bacteria</taxon>
        <taxon>Pseudomonadati</taxon>
        <taxon>Pseudomonadota</taxon>
        <taxon>Betaproteobacteria</taxon>
        <taxon>Burkholderiales</taxon>
        <taxon>Comamonadaceae</taxon>
        <taxon>Comamonas</taxon>
    </lineage>
</organism>
<dbReference type="RefSeq" id="WP_369458880.1">
    <property type="nucleotide sequence ID" value="NZ_JBGBDC010000001.1"/>
</dbReference>
<dbReference type="EMBL" id="JBGBDC010000001">
    <property type="protein sequence ID" value="MEY2249808.1"/>
    <property type="molecule type" value="Genomic_DNA"/>
</dbReference>
<gene>
    <name evidence="2" type="primary">imuA</name>
    <name evidence="2" type="ORF">AB7A72_02225</name>
</gene>
<dbReference type="InterPro" id="IPR047610">
    <property type="entry name" value="ImuA_translesion"/>
</dbReference>
<protein>
    <submittedName>
        <fullName evidence="2">Translesion DNA synthesis-associated protein ImuA</fullName>
    </submittedName>
</protein>
<dbReference type="Gene3D" id="3.40.50.300">
    <property type="entry name" value="P-loop containing nucleotide triphosphate hydrolases"/>
    <property type="match status" value="1"/>
</dbReference>
<evidence type="ECO:0000256" key="1">
    <source>
        <dbReference type="SAM" id="MobiDB-lite"/>
    </source>
</evidence>
<dbReference type="InterPro" id="IPR027417">
    <property type="entry name" value="P-loop_NTPase"/>
</dbReference>
<evidence type="ECO:0000313" key="3">
    <source>
        <dbReference type="Proteomes" id="UP001562178"/>
    </source>
</evidence>
<dbReference type="SUPFAM" id="SSF52540">
    <property type="entry name" value="P-loop containing nucleoside triphosphate hydrolases"/>
    <property type="match status" value="1"/>
</dbReference>
<keyword evidence="3" id="KW-1185">Reference proteome</keyword>
<dbReference type="NCBIfam" id="NF033429">
    <property type="entry name" value="ImuA_translesion"/>
    <property type="match status" value="1"/>
</dbReference>
<feature type="compositionally biased region" description="Low complexity" evidence="1">
    <location>
        <begin position="263"/>
        <end position="275"/>
    </location>
</feature>
<comment type="caution">
    <text evidence="2">The sequence shown here is derived from an EMBL/GenBank/DDBJ whole genome shotgun (WGS) entry which is preliminary data.</text>
</comment>
<sequence length="275" mass="29700">MPKLDALSLPPAVNVQLWRGDHMVRAPMAGIPTGWDALDAELPGKGWPSQCLTEVLQPQAGTLEWRLTGRGLQQCPAHKPVIALGPPLPPHASGLAQSGLAPGQLVWIHSSRPQDQLWALEQLLKANAAAALLAWLPQVQPEQIRRLQISAQQFEGPVFVFRPESSQHQASAAPLRLLVRSSQPWSLQLQLLKRRGPVHQGTLELPAVPPSLQAVLPARLWPGTVPLPQPATAAVSVSSSNTALSLPYHDTDLGRPAAPLPLPRSQRARQSSLLH</sequence>
<evidence type="ECO:0000313" key="2">
    <source>
        <dbReference type="EMBL" id="MEY2249808.1"/>
    </source>
</evidence>
<proteinExistence type="predicted"/>
<name>A0ABV4AYQ8_9BURK</name>
<feature type="region of interest" description="Disordered" evidence="1">
    <location>
        <begin position="246"/>
        <end position="275"/>
    </location>
</feature>
<dbReference type="Proteomes" id="UP001562178">
    <property type="component" value="Unassembled WGS sequence"/>
</dbReference>